<evidence type="ECO:0000256" key="5">
    <source>
        <dbReference type="ARBA" id="ARBA00023014"/>
    </source>
</evidence>
<dbReference type="GO" id="GO:0046872">
    <property type="term" value="F:metal ion binding"/>
    <property type="evidence" value="ECO:0007669"/>
    <property type="project" value="UniProtKB-KW"/>
</dbReference>
<dbReference type="GO" id="GO:0016491">
    <property type="term" value="F:oxidoreductase activity"/>
    <property type="evidence" value="ECO:0007669"/>
    <property type="project" value="UniProtKB-KW"/>
</dbReference>
<dbReference type="Gene3D" id="3.10.20.30">
    <property type="match status" value="1"/>
</dbReference>
<reference evidence="7 8" key="1">
    <citation type="submission" date="2015-11" db="EMBL/GenBank/DDBJ databases">
        <title>Expanding the genomic diversity of Burkholderia species for the development of highly accurate diagnostics.</title>
        <authorList>
            <person name="Sahl J."/>
            <person name="Keim P."/>
            <person name="Wagner D."/>
        </authorList>
    </citation>
    <scope>NUCLEOTIDE SEQUENCE [LARGE SCALE GENOMIC DNA]</scope>
    <source>
        <strain evidence="7 8">MSMB2058</strain>
    </source>
</reference>
<dbReference type="InterPro" id="IPR012675">
    <property type="entry name" value="Beta-grasp_dom_sf"/>
</dbReference>
<dbReference type="InterPro" id="IPR051452">
    <property type="entry name" value="Diverse_Oxidoreductases"/>
</dbReference>
<keyword evidence="3" id="KW-0560">Oxidoreductase</keyword>
<dbReference type="Pfam" id="PF01799">
    <property type="entry name" value="Fer2_2"/>
    <property type="match status" value="1"/>
</dbReference>
<dbReference type="CDD" id="cd00207">
    <property type="entry name" value="fer2"/>
    <property type="match status" value="1"/>
</dbReference>
<dbReference type="PANTHER" id="PTHR44379:SF2">
    <property type="entry name" value="BLR6218 PROTEIN"/>
    <property type="match status" value="1"/>
</dbReference>
<dbReference type="PROSITE" id="PS51085">
    <property type="entry name" value="2FE2S_FER_2"/>
    <property type="match status" value="1"/>
</dbReference>
<dbReference type="Gene3D" id="1.10.150.120">
    <property type="entry name" value="[2Fe-2S]-binding domain"/>
    <property type="match status" value="1"/>
</dbReference>
<accession>A0AB73FUF7</accession>
<evidence type="ECO:0000256" key="3">
    <source>
        <dbReference type="ARBA" id="ARBA00023002"/>
    </source>
</evidence>
<feature type="domain" description="2Fe-2S ferredoxin-type" evidence="6">
    <location>
        <begin position="1"/>
        <end position="75"/>
    </location>
</feature>
<dbReference type="InterPro" id="IPR036884">
    <property type="entry name" value="2Fe-2S-bd_dom_sf"/>
</dbReference>
<dbReference type="AlphaFoldDB" id="A0AB73FUF7"/>
<evidence type="ECO:0000259" key="6">
    <source>
        <dbReference type="PROSITE" id="PS51085"/>
    </source>
</evidence>
<dbReference type="InterPro" id="IPR002888">
    <property type="entry name" value="2Fe-2S-bd"/>
</dbReference>
<evidence type="ECO:0000313" key="7">
    <source>
        <dbReference type="EMBL" id="KVM22022.1"/>
    </source>
</evidence>
<dbReference type="PANTHER" id="PTHR44379">
    <property type="entry name" value="OXIDOREDUCTASE WITH IRON-SULFUR SUBUNIT"/>
    <property type="match status" value="1"/>
</dbReference>
<comment type="caution">
    <text evidence="7">The sequence shown here is derived from an EMBL/GenBank/DDBJ whole genome shotgun (WGS) entry which is preliminary data.</text>
</comment>
<gene>
    <name evidence="7" type="ORF">WJ53_19390</name>
</gene>
<dbReference type="SUPFAM" id="SSF54292">
    <property type="entry name" value="2Fe-2S ferredoxin-like"/>
    <property type="match status" value="1"/>
</dbReference>
<dbReference type="InterPro" id="IPR006058">
    <property type="entry name" value="2Fe2S_fd_BS"/>
</dbReference>
<protein>
    <recommendedName>
        <fullName evidence="6">2Fe-2S ferredoxin-type domain-containing protein</fullName>
    </recommendedName>
</protein>
<evidence type="ECO:0000256" key="2">
    <source>
        <dbReference type="ARBA" id="ARBA00022723"/>
    </source>
</evidence>
<dbReference type="SUPFAM" id="SSF47741">
    <property type="entry name" value="CO dehydrogenase ISP C-domain like"/>
    <property type="match status" value="1"/>
</dbReference>
<dbReference type="Proteomes" id="UP000061665">
    <property type="component" value="Unassembled WGS sequence"/>
</dbReference>
<sequence>MLLQINDKTYEIHSDGDTPLLWAIRDELGLTGTKYGCGLAQCGACSVLVDGVLMRSCVTPVEGVAGRKITTIEAIEEDVVGKRVVAAWVKHQVPQCGYCQSGQVMAATALLKQTPHPTDEQVAAAMTNLCRCGTYNAIRAAVDDLSSGASAQAAAAHPLDPATRHAATTVTATLAGTAAVGAIAGKVSGTAEHERGDA</sequence>
<keyword evidence="1" id="KW-0001">2Fe-2S</keyword>
<dbReference type="PROSITE" id="PS00197">
    <property type="entry name" value="2FE2S_FER_1"/>
    <property type="match status" value="1"/>
</dbReference>
<name>A0AB73FUF7_9BURK</name>
<dbReference type="RefSeq" id="WP_059727845.1">
    <property type="nucleotide sequence ID" value="NZ_LOYI01000139.1"/>
</dbReference>
<dbReference type="GO" id="GO:0051537">
    <property type="term" value="F:2 iron, 2 sulfur cluster binding"/>
    <property type="evidence" value="ECO:0007669"/>
    <property type="project" value="UniProtKB-KW"/>
</dbReference>
<keyword evidence="2" id="KW-0479">Metal-binding</keyword>
<dbReference type="InterPro" id="IPR001041">
    <property type="entry name" value="2Fe-2S_ferredoxin-type"/>
</dbReference>
<keyword evidence="5" id="KW-0411">Iron-sulfur</keyword>
<dbReference type="InterPro" id="IPR036010">
    <property type="entry name" value="2Fe-2S_ferredoxin-like_sf"/>
</dbReference>
<evidence type="ECO:0000313" key="8">
    <source>
        <dbReference type="Proteomes" id="UP000061665"/>
    </source>
</evidence>
<proteinExistence type="predicted"/>
<organism evidence="7 8">
    <name type="scientific">Burkholderia ubonensis</name>
    <dbReference type="NCBI Taxonomy" id="101571"/>
    <lineage>
        <taxon>Bacteria</taxon>
        <taxon>Pseudomonadati</taxon>
        <taxon>Pseudomonadota</taxon>
        <taxon>Betaproteobacteria</taxon>
        <taxon>Burkholderiales</taxon>
        <taxon>Burkholderiaceae</taxon>
        <taxon>Burkholderia</taxon>
        <taxon>Burkholderia cepacia complex</taxon>
    </lineage>
</organism>
<keyword evidence="4" id="KW-0408">Iron</keyword>
<dbReference type="Pfam" id="PF00111">
    <property type="entry name" value="Fer2"/>
    <property type="match status" value="1"/>
</dbReference>
<evidence type="ECO:0000256" key="4">
    <source>
        <dbReference type="ARBA" id="ARBA00023004"/>
    </source>
</evidence>
<dbReference type="EMBL" id="LOZE01000127">
    <property type="protein sequence ID" value="KVM22022.1"/>
    <property type="molecule type" value="Genomic_DNA"/>
</dbReference>
<evidence type="ECO:0000256" key="1">
    <source>
        <dbReference type="ARBA" id="ARBA00022714"/>
    </source>
</evidence>